<accession>A0A3M3XFA4</accession>
<dbReference type="EMBL" id="RBPX01000101">
    <property type="protein sequence ID" value="RMO68808.1"/>
    <property type="molecule type" value="Genomic_DNA"/>
</dbReference>
<evidence type="ECO:0000313" key="2">
    <source>
        <dbReference type="EMBL" id="RMO68808.1"/>
    </source>
</evidence>
<protein>
    <submittedName>
        <fullName evidence="2">Uncharacterized protein</fullName>
    </submittedName>
</protein>
<gene>
    <name evidence="2" type="ORF">ALQ37_102670</name>
</gene>
<comment type="caution">
    <text evidence="2">The sequence shown here is derived from an EMBL/GenBank/DDBJ whole genome shotgun (WGS) entry which is preliminary data.</text>
</comment>
<evidence type="ECO:0000313" key="3">
    <source>
        <dbReference type="Proteomes" id="UP000274541"/>
    </source>
</evidence>
<dbReference type="AlphaFoldDB" id="A0A3M3XFA4"/>
<sequence length="93" mass="10775">MNMQRRAQSRDRNRQAQGAGSFSEISFNWKGGVLLIISYKNYRNGFSEDVFGVGGEVTRAVCQYFSKQYITEGDTLRRYRITVNQHDVSPPYR</sequence>
<evidence type="ECO:0000256" key="1">
    <source>
        <dbReference type="SAM" id="MobiDB-lite"/>
    </source>
</evidence>
<dbReference type="Proteomes" id="UP000274541">
    <property type="component" value="Unassembled WGS sequence"/>
</dbReference>
<name>A0A3M3XFA4_PSEAP</name>
<organism evidence="2 3">
    <name type="scientific">Pseudomonas syringae pv. aptata</name>
    <dbReference type="NCBI Taxonomy" id="83167"/>
    <lineage>
        <taxon>Bacteria</taxon>
        <taxon>Pseudomonadati</taxon>
        <taxon>Pseudomonadota</taxon>
        <taxon>Gammaproteobacteria</taxon>
        <taxon>Pseudomonadales</taxon>
        <taxon>Pseudomonadaceae</taxon>
        <taxon>Pseudomonas</taxon>
        <taxon>Pseudomonas syringae</taxon>
    </lineage>
</organism>
<proteinExistence type="predicted"/>
<reference evidence="2 3" key="1">
    <citation type="submission" date="2018-08" db="EMBL/GenBank/DDBJ databases">
        <title>Recombination of ecologically and evolutionarily significant loci maintains genetic cohesion in the Pseudomonas syringae species complex.</title>
        <authorList>
            <person name="Dillon M."/>
            <person name="Thakur S."/>
            <person name="Almeida R.N.D."/>
            <person name="Weir B.S."/>
            <person name="Guttman D.S."/>
        </authorList>
    </citation>
    <scope>NUCLEOTIDE SEQUENCE [LARGE SCALE GENOMIC DNA]</scope>
    <source>
        <strain evidence="2 3">ICMP 4388</strain>
    </source>
</reference>
<feature type="region of interest" description="Disordered" evidence="1">
    <location>
        <begin position="1"/>
        <end position="20"/>
    </location>
</feature>